<proteinExistence type="inferred from homology"/>
<dbReference type="PANTHER" id="PTHR22298">
    <property type="entry name" value="ENDO-1,4-BETA-GLUCANASE"/>
    <property type="match status" value="1"/>
</dbReference>
<dbReference type="EC" id="3.2.1.4" evidence="9"/>
<feature type="active site" evidence="8">
    <location>
        <position position="365"/>
    </location>
</feature>
<evidence type="ECO:0000313" key="11">
    <source>
        <dbReference type="EMBL" id="KAJ3044447.1"/>
    </source>
</evidence>
<evidence type="ECO:0000256" key="9">
    <source>
        <dbReference type="RuleBase" id="RU361166"/>
    </source>
</evidence>
<comment type="caution">
    <text evidence="11">The sequence shown here is derived from an EMBL/GenBank/DDBJ whole genome shotgun (WGS) entry which is preliminary data.</text>
</comment>
<dbReference type="InterPro" id="IPR033126">
    <property type="entry name" value="Glyco_hydro_9_Asp/Glu_AS"/>
</dbReference>
<dbReference type="AlphaFoldDB" id="A0AAD5S4C2"/>
<evidence type="ECO:0000256" key="5">
    <source>
        <dbReference type="ARBA" id="ARBA00023277"/>
    </source>
</evidence>
<comment type="similarity">
    <text evidence="2 8 9">Belongs to the glycosyl hydrolase 9 (cellulase E) family.</text>
</comment>
<dbReference type="Proteomes" id="UP001212841">
    <property type="component" value="Unassembled WGS sequence"/>
</dbReference>
<evidence type="ECO:0000256" key="1">
    <source>
        <dbReference type="ARBA" id="ARBA00000966"/>
    </source>
</evidence>
<name>A0AAD5S4C2_9FUNG</name>
<evidence type="ECO:0000256" key="8">
    <source>
        <dbReference type="PROSITE-ProRule" id="PRU10060"/>
    </source>
</evidence>
<dbReference type="GO" id="GO:0030245">
    <property type="term" value="P:cellulose catabolic process"/>
    <property type="evidence" value="ECO:0007669"/>
    <property type="project" value="UniProtKB-KW"/>
</dbReference>
<keyword evidence="5 8" id="KW-0119">Carbohydrate metabolism</keyword>
<protein>
    <recommendedName>
        <fullName evidence="9">Endoglucanase</fullName>
        <ecNumber evidence="9">3.2.1.4</ecNumber>
    </recommendedName>
</protein>
<dbReference type="Pfam" id="PF00759">
    <property type="entry name" value="Glyco_hydro_9"/>
    <property type="match status" value="1"/>
</dbReference>
<evidence type="ECO:0000313" key="12">
    <source>
        <dbReference type="Proteomes" id="UP001212841"/>
    </source>
</evidence>
<comment type="catalytic activity">
    <reaction evidence="1 9">
        <text>Endohydrolysis of (1-&gt;4)-beta-D-glucosidic linkages in cellulose, lichenin and cereal beta-D-glucans.</text>
        <dbReference type="EC" id="3.2.1.4"/>
    </reaction>
</comment>
<keyword evidence="6 8" id="KW-0326">Glycosidase</keyword>
<dbReference type="GO" id="GO:0008810">
    <property type="term" value="F:cellulase activity"/>
    <property type="evidence" value="ECO:0007669"/>
    <property type="project" value="UniProtKB-EC"/>
</dbReference>
<feature type="active site" evidence="8">
    <location>
        <position position="356"/>
    </location>
</feature>
<dbReference type="InterPro" id="IPR008928">
    <property type="entry name" value="6-hairpin_glycosidase_sf"/>
</dbReference>
<reference evidence="11" key="1">
    <citation type="submission" date="2020-05" db="EMBL/GenBank/DDBJ databases">
        <title>Phylogenomic resolution of chytrid fungi.</title>
        <authorList>
            <person name="Stajich J.E."/>
            <person name="Amses K."/>
            <person name="Simmons R."/>
            <person name="Seto K."/>
            <person name="Myers J."/>
            <person name="Bonds A."/>
            <person name="Quandt C.A."/>
            <person name="Barry K."/>
            <person name="Liu P."/>
            <person name="Grigoriev I."/>
            <person name="Longcore J.E."/>
            <person name="James T.Y."/>
        </authorList>
    </citation>
    <scope>NUCLEOTIDE SEQUENCE</scope>
    <source>
        <strain evidence="11">JEL0318</strain>
    </source>
</reference>
<keyword evidence="3 8" id="KW-0378">Hydrolase</keyword>
<accession>A0AAD5S4C2</accession>
<dbReference type="InterPro" id="IPR001701">
    <property type="entry name" value="Glyco_hydro_9"/>
</dbReference>
<dbReference type="InterPro" id="IPR012341">
    <property type="entry name" value="6hp_glycosidase-like_sf"/>
</dbReference>
<keyword evidence="7 8" id="KW-0624">Polysaccharide degradation</keyword>
<keyword evidence="4 9" id="KW-0136">Cellulose degradation</keyword>
<evidence type="ECO:0000256" key="6">
    <source>
        <dbReference type="ARBA" id="ARBA00023295"/>
    </source>
</evidence>
<gene>
    <name evidence="11" type="ORF">HK097_001459</name>
</gene>
<evidence type="ECO:0000256" key="3">
    <source>
        <dbReference type="ARBA" id="ARBA00022801"/>
    </source>
</evidence>
<dbReference type="EMBL" id="JADGJD010001291">
    <property type="protein sequence ID" value="KAJ3044447.1"/>
    <property type="molecule type" value="Genomic_DNA"/>
</dbReference>
<sequence>MQESLMWVKHGAAYLLNLYTVDSTTGEGRLVGLFGQSAAMVNGQMEEIDFAYFGPPEEYTTYAPHNLDRPSFYCTTLKPCTDIAADTSAALAAASLALHPSDPVFARKCLQQAETIHAFASKNLGSYMNETVFPEVGWKTYREWYPSSGYRDELLLSCVWICSARGEGCGAYLEEANKWAEGTWPSEYSWADKSPAAFILLHRLSPSLETNSAITSYFSTLLPGGPIPRTARGLLYLFKWGSLRYACNAAFLGMVWGRELEKEGDAEGARRVRTMAVQQGNYVLGDAGRSWVVGFGDGWPRSPYHKSSYNSWIDWPMRGQPSSDQLTDFLYSPTPNRHILYGALVGGPELNDSYVDNRNDYVYTEVTQDYNAAFQGLMGALVQYYGAGTVERGSDCGLELGWEHPNAKRDRKPVWGKGDCYHGCGECPKDKKLWYQPPGYEGTGTGLSNDDAKTNRVSTNAAGRRIVGEGFFIILDGVSLFVLRCGKKF</sequence>
<dbReference type="Gene3D" id="1.50.10.10">
    <property type="match status" value="1"/>
</dbReference>
<dbReference type="SUPFAM" id="SSF48208">
    <property type="entry name" value="Six-hairpin glycosidases"/>
    <property type="match status" value="1"/>
</dbReference>
<dbReference type="PROSITE" id="PS00698">
    <property type="entry name" value="GH9_3"/>
    <property type="match status" value="1"/>
</dbReference>
<evidence type="ECO:0000259" key="10">
    <source>
        <dbReference type="Pfam" id="PF00759"/>
    </source>
</evidence>
<evidence type="ECO:0000256" key="2">
    <source>
        <dbReference type="ARBA" id="ARBA00007072"/>
    </source>
</evidence>
<evidence type="ECO:0000256" key="4">
    <source>
        <dbReference type="ARBA" id="ARBA00023001"/>
    </source>
</evidence>
<feature type="domain" description="Glycoside hydrolase family 9" evidence="10">
    <location>
        <begin position="5"/>
        <end position="377"/>
    </location>
</feature>
<evidence type="ECO:0000256" key="7">
    <source>
        <dbReference type="ARBA" id="ARBA00023326"/>
    </source>
</evidence>
<keyword evidence="12" id="KW-1185">Reference proteome</keyword>
<organism evidence="11 12">
    <name type="scientific">Rhizophlyctis rosea</name>
    <dbReference type="NCBI Taxonomy" id="64517"/>
    <lineage>
        <taxon>Eukaryota</taxon>
        <taxon>Fungi</taxon>
        <taxon>Fungi incertae sedis</taxon>
        <taxon>Chytridiomycota</taxon>
        <taxon>Chytridiomycota incertae sedis</taxon>
        <taxon>Chytridiomycetes</taxon>
        <taxon>Rhizophlyctidales</taxon>
        <taxon>Rhizophlyctidaceae</taxon>
        <taxon>Rhizophlyctis</taxon>
    </lineage>
</organism>